<dbReference type="Proteomes" id="UP000053758">
    <property type="component" value="Unassembled WGS sequence"/>
</dbReference>
<organism evidence="1 2">
    <name type="scientific">Pseudozyma antarctica</name>
    <name type="common">Yeast</name>
    <name type="synonym">Candida antarctica</name>
    <dbReference type="NCBI Taxonomy" id="84753"/>
    <lineage>
        <taxon>Eukaryota</taxon>
        <taxon>Fungi</taxon>
        <taxon>Dikarya</taxon>
        <taxon>Basidiomycota</taxon>
        <taxon>Ustilaginomycotina</taxon>
        <taxon>Ustilaginomycetes</taxon>
        <taxon>Ustilaginales</taxon>
        <taxon>Ustilaginaceae</taxon>
        <taxon>Moesziomyces</taxon>
    </lineage>
</organism>
<dbReference type="GeneID" id="26307329"/>
<sequence>MVFVILVQAKAESVQKRDRALVAAAVEMDLDRSLDPESLQLDNQTPPAPLAAAVVSTGPAWAARQRATLLDLRAGVRPRLFSALNFIPVLVPAPRRPRPRSAGNLAPSGSHSPWPPAWTLM</sequence>
<dbReference type="EMBL" id="DF830128">
    <property type="protein sequence ID" value="GAK68285.1"/>
    <property type="molecule type" value="Genomic_DNA"/>
</dbReference>
<keyword evidence="2" id="KW-1185">Reference proteome</keyword>
<reference evidence="2" key="1">
    <citation type="journal article" date="2014" name="Genome Announc.">
        <title>Draft Genome Sequence of the Yeast Pseudozyma antarctica Type Strain JCM10317, a Producer of the Glycolipid Biosurfactants, Mannosylerythritol Lipids.</title>
        <authorList>
            <person name="Saika A."/>
            <person name="Koike H."/>
            <person name="Hori T."/>
            <person name="Fukuoka T."/>
            <person name="Sato S."/>
            <person name="Habe H."/>
            <person name="Kitamoto D."/>
            <person name="Morita T."/>
        </authorList>
    </citation>
    <scope>NUCLEOTIDE SEQUENCE [LARGE SCALE GENOMIC DNA]</scope>
    <source>
        <strain evidence="2">JCM 10317</strain>
    </source>
</reference>
<gene>
    <name evidence="1" type="ORF">PAN0_061c6527</name>
</gene>
<dbReference type="AlphaFoldDB" id="A0A081CNN9"/>
<evidence type="ECO:0000313" key="1">
    <source>
        <dbReference type="EMBL" id="GAK68285.1"/>
    </source>
</evidence>
<dbReference type="RefSeq" id="XP_014653518.1">
    <property type="nucleotide sequence ID" value="XM_014798032.1"/>
</dbReference>
<evidence type="ECO:0000313" key="2">
    <source>
        <dbReference type="Proteomes" id="UP000053758"/>
    </source>
</evidence>
<proteinExistence type="predicted"/>
<dbReference type="OrthoDB" id="10572886at2759"/>
<name>A0A081CNN9_PSEA2</name>
<dbReference type="HOGENOM" id="CLU_2037750_0_0_1"/>
<accession>A0A081CNN9</accession>
<protein>
    <submittedName>
        <fullName evidence="1">Uncharacterized protein</fullName>
    </submittedName>
</protein>